<evidence type="ECO:0000313" key="3">
    <source>
        <dbReference type="Proteomes" id="UP001232493"/>
    </source>
</evidence>
<feature type="transmembrane region" description="Helical" evidence="1">
    <location>
        <begin position="63"/>
        <end position="85"/>
    </location>
</feature>
<dbReference type="Proteomes" id="UP001232493">
    <property type="component" value="Chromosome"/>
</dbReference>
<keyword evidence="3" id="KW-1185">Reference proteome</keyword>
<dbReference type="PIRSF" id="PIRSF031501">
    <property type="entry name" value="QueT"/>
    <property type="match status" value="1"/>
</dbReference>
<dbReference type="PANTHER" id="PTHR40044">
    <property type="entry name" value="INTEGRAL MEMBRANE PROTEIN-RELATED"/>
    <property type="match status" value="1"/>
</dbReference>
<evidence type="ECO:0000256" key="1">
    <source>
        <dbReference type="SAM" id="Phobius"/>
    </source>
</evidence>
<name>A0ABY8PRQ0_9BACT</name>
<accession>A0ABY8PRQ0</accession>
<reference evidence="2 3" key="1">
    <citation type="submission" date="2021-02" db="EMBL/GenBank/DDBJ databases">
        <title>Characterization of Marinitoga sp. nov. str. BP5-C20A.</title>
        <authorList>
            <person name="Erauso G."/>
            <person name="Postec A."/>
        </authorList>
    </citation>
    <scope>NUCLEOTIDE SEQUENCE [LARGE SCALE GENOMIC DNA]</scope>
    <source>
        <strain evidence="2 3">BP5-C20A</strain>
    </source>
</reference>
<evidence type="ECO:0000313" key="2">
    <source>
        <dbReference type="EMBL" id="WGS65293.1"/>
    </source>
</evidence>
<dbReference type="RefSeq" id="WP_280999659.1">
    <property type="nucleotide sequence ID" value="NZ_CP069362.1"/>
</dbReference>
<gene>
    <name evidence="2" type="ORF">JRV97_01690</name>
</gene>
<keyword evidence="1" id="KW-0472">Membrane</keyword>
<proteinExistence type="predicted"/>
<feature type="transmembrane region" description="Helical" evidence="1">
    <location>
        <begin position="38"/>
        <end position="57"/>
    </location>
</feature>
<dbReference type="Pfam" id="PF06177">
    <property type="entry name" value="QueT"/>
    <property type="match status" value="1"/>
</dbReference>
<dbReference type="PANTHER" id="PTHR40044:SF1">
    <property type="entry name" value="INTEGRAL MEMBRANE PROTEIN"/>
    <property type="match status" value="1"/>
</dbReference>
<dbReference type="InterPro" id="IPR010387">
    <property type="entry name" value="QueT"/>
</dbReference>
<keyword evidence="1" id="KW-0812">Transmembrane</keyword>
<keyword evidence="1" id="KW-1133">Transmembrane helix</keyword>
<feature type="transmembrane region" description="Helical" evidence="1">
    <location>
        <begin position="6"/>
        <end position="26"/>
    </location>
</feature>
<protein>
    <submittedName>
        <fullName evidence="2">QueT transporter family protein</fullName>
    </submittedName>
</protein>
<sequence>MKTKNLVLAGVVAALYVALTVILQPISYGPMQVRISEALTVLPFFNPIFIPALYVGAMLANVFGGFGAIDIFLGSALTLLAAYLTYKMPNKYLAPLPPVIVNAFGVSAYVAPLAKVPYWPTVFWIGVGEAIACYALGLPLMILLEKRGIFKRIEK</sequence>
<dbReference type="EMBL" id="CP069362">
    <property type="protein sequence ID" value="WGS65293.1"/>
    <property type="molecule type" value="Genomic_DNA"/>
</dbReference>
<feature type="transmembrane region" description="Helical" evidence="1">
    <location>
        <begin position="123"/>
        <end position="144"/>
    </location>
</feature>
<organism evidence="2 3">
    <name type="scientific">Marinitoga aeolica</name>
    <dbReference type="NCBI Taxonomy" id="2809031"/>
    <lineage>
        <taxon>Bacteria</taxon>
        <taxon>Thermotogati</taxon>
        <taxon>Thermotogota</taxon>
        <taxon>Thermotogae</taxon>
        <taxon>Petrotogales</taxon>
        <taxon>Petrotogaceae</taxon>
        <taxon>Marinitoga</taxon>
    </lineage>
</organism>